<feature type="compositionally biased region" description="Basic and acidic residues" evidence="4">
    <location>
        <begin position="23"/>
        <end position="38"/>
    </location>
</feature>
<sequence>MGSATAKSAKVANKKSASSKAAAAKDGKKSNKIKDQIKEQVAQLPKDEPVDDNEAENSDEEAVGVEDFFNSQLNGENSSDETDKKTAKKAKKAKKAAKKLANEKEDYKESIENLAEKDPEFYKFLKDNDQGLLDIALSSDGEDNDEEEAPEVSPEDEEEEEAPKPKKAPKEETDDRELTMATVNAWKKSLQTTHSIKTIRKVLIAFKGAVRASESDDANASVYTLTNPEVFNSLLFLTLKVIPEAIQHNIPLAETATGSKYVSSENKRFKTLSGSLKAHAASLAVLLEDLQDKDIANLVLKSIHALLPYFLSFRKQLKELVDAVVTLWSGANEDDTKIVAFAFLKAAAEEHSKSVLEIILKSTYSGILKNSRRTNIHTMPSLNFQKNSAATLYAIDPLLSYQICFQFIRQLAFHLRGSLTNRTPEAYKAIYNWQYANSLDFWSRTLSVQCNTANPEPSLLKELIYPLVQITLGAIRLVPTPQYFPLRFYLIRSLLRLSQATGTYIPVLPLLIEILSSTVITKSPKASTLKALDFEHNIRATKSYIGTRVYQDGVCEELVDLIGEFFVLHATSPAFPELAVPAVITLKRFTKRSKNAKFNRQIQRLVERLDAHAQFVQTARSEQLADAAPTDADKVAAFMATTKWEDTPLGTYVVVQRQIREERARILRESLEADAADARNGGARGGIDGEIGMSDLEDDKKADASDSDEEMSDA</sequence>
<feature type="compositionally biased region" description="Basic and acidic residues" evidence="4">
    <location>
        <begin position="162"/>
        <end position="177"/>
    </location>
</feature>
<evidence type="ECO:0000313" key="5">
    <source>
        <dbReference type="EMBL" id="CDO57855.1"/>
    </source>
</evidence>
<comment type="subcellular location">
    <subcellularLocation>
        <location evidence="1">Nucleus</location>
    </subcellularLocation>
</comment>
<dbReference type="GO" id="GO:0005730">
    <property type="term" value="C:nucleolus"/>
    <property type="evidence" value="ECO:0007669"/>
    <property type="project" value="TreeGrafter"/>
</dbReference>
<proteinExistence type="inferred from homology"/>
<accession>A0A0J9XJW7</accession>
<gene>
    <name evidence="5" type="ORF">BN980_GECA26s00472g</name>
</gene>
<dbReference type="GO" id="GO:0030690">
    <property type="term" value="C:Noc1p-Noc2p complex"/>
    <property type="evidence" value="ECO:0007669"/>
    <property type="project" value="TreeGrafter"/>
</dbReference>
<dbReference type="Proteomes" id="UP000242525">
    <property type="component" value="Unassembled WGS sequence"/>
</dbReference>
<keyword evidence="3" id="KW-0539">Nucleus</keyword>
<feature type="compositionally biased region" description="Low complexity" evidence="4">
    <location>
        <begin position="1"/>
        <end position="22"/>
    </location>
</feature>
<dbReference type="PANTHER" id="PTHR12687">
    <property type="entry name" value="NUCLEOLAR COMPLEX 2 AND RAD4-RELATED"/>
    <property type="match status" value="1"/>
</dbReference>
<evidence type="ECO:0000256" key="1">
    <source>
        <dbReference type="ARBA" id="ARBA00004123"/>
    </source>
</evidence>
<comment type="similarity">
    <text evidence="2">Belongs to the NOC2 family.</text>
</comment>
<keyword evidence="6" id="KW-1185">Reference proteome</keyword>
<name>A0A0J9XJW7_GEOCN</name>
<evidence type="ECO:0000256" key="3">
    <source>
        <dbReference type="ARBA" id="ARBA00023242"/>
    </source>
</evidence>
<evidence type="ECO:0000256" key="2">
    <source>
        <dbReference type="ARBA" id="ARBA00005907"/>
    </source>
</evidence>
<dbReference type="STRING" id="1173061.A0A0J9XJW7"/>
<dbReference type="OrthoDB" id="10266662at2759"/>
<feature type="compositionally biased region" description="Basic residues" evidence="4">
    <location>
        <begin position="86"/>
        <end position="98"/>
    </location>
</feature>
<comment type="caution">
    <text evidence="5">The sequence shown here is derived from an EMBL/GenBank/DDBJ whole genome shotgun (WGS) entry which is preliminary data.</text>
</comment>
<feature type="compositionally biased region" description="Acidic residues" evidence="4">
    <location>
        <begin position="705"/>
        <end position="714"/>
    </location>
</feature>
<feature type="compositionally biased region" description="Acidic residues" evidence="4">
    <location>
        <begin position="49"/>
        <end position="64"/>
    </location>
</feature>
<evidence type="ECO:0000256" key="4">
    <source>
        <dbReference type="SAM" id="MobiDB-lite"/>
    </source>
</evidence>
<feature type="region of interest" description="Disordered" evidence="4">
    <location>
        <begin position="136"/>
        <end position="177"/>
    </location>
</feature>
<dbReference type="InterPro" id="IPR005343">
    <property type="entry name" value="Noc2"/>
</dbReference>
<organism evidence="5 6">
    <name type="scientific">Geotrichum candidum</name>
    <name type="common">Oospora lactis</name>
    <name type="synonym">Dipodascus geotrichum</name>
    <dbReference type="NCBI Taxonomy" id="1173061"/>
    <lineage>
        <taxon>Eukaryota</taxon>
        <taxon>Fungi</taxon>
        <taxon>Dikarya</taxon>
        <taxon>Ascomycota</taxon>
        <taxon>Saccharomycotina</taxon>
        <taxon>Dipodascomycetes</taxon>
        <taxon>Dipodascales</taxon>
        <taxon>Dipodascaceae</taxon>
        <taxon>Geotrichum</taxon>
    </lineage>
</organism>
<evidence type="ECO:0000313" key="6">
    <source>
        <dbReference type="Proteomes" id="UP000242525"/>
    </source>
</evidence>
<feature type="compositionally biased region" description="Basic and acidic residues" evidence="4">
    <location>
        <begin position="100"/>
        <end position="111"/>
    </location>
</feature>
<dbReference type="AlphaFoldDB" id="A0A0J9XJW7"/>
<protein>
    <submittedName>
        <fullName evidence="5">Similar to Saccharomyces cerevisiae YOR206W NOC2 Protein that forms a nucleolar complex with Mak21p that binds to 90S and 66S pre-ribosomes</fullName>
    </submittedName>
</protein>
<dbReference type="GO" id="GO:0042273">
    <property type="term" value="P:ribosomal large subunit biogenesis"/>
    <property type="evidence" value="ECO:0007669"/>
    <property type="project" value="TreeGrafter"/>
</dbReference>
<dbReference type="GO" id="GO:0030691">
    <property type="term" value="C:Noc2p-Noc3p complex"/>
    <property type="evidence" value="ECO:0007669"/>
    <property type="project" value="TreeGrafter"/>
</dbReference>
<reference evidence="5" key="1">
    <citation type="submission" date="2014-03" db="EMBL/GenBank/DDBJ databases">
        <authorList>
            <person name="Casaregola S."/>
        </authorList>
    </citation>
    <scope>NUCLEOTIDE SEQUENCE [LARGE SCALE GENOMIC DNA]</scope>
    <source>
        <strain evidence="5">CLIB 918</strain>
    </source>
</reference>
<dbReference type="Pfam" id="PF03715">
    <property type="entry name" value="Noc2"/>
    <property type="match status" value="1"/>
</dbReference>
<dbReference type="PANTHER" id="PTHR12687:SF4">
    <property type="entry name" value="NUCLEOLAR COMPLEX PROTEIN 2 HOMOLOG"/>
    <property type="match status" value="1"/>
</dbReference>
<feature type="region of interest" description="Disordered" evidence="4">
    <location>
        <begin position="1"/>
        <end position="111"/>
    </location>
</feature>
<feature type="compositionally biased region" description="Acidic residues" evidence="4">
    <location>
        <begin position="140"/>
        <end position="161"/>
    </location>
</feature>
<feature type="region of interest" description="Disordered" evidence="4">
    <location>
        <begin position="677"/>
        <end position="714"/>
    </location>
</feature>
<dbReference type="GO" id="GO:0005654">
    <property type="term" value="C:nucleoplasm"/>
    <property type="evidence" value="ECO:0007669"/>
    <property type="project" value="TreeGrafter"/>
</dbReference>
<dbReference type="EMBL" id="CCBN010000026">
    <property type="protein sequence ID" value="CDO57855.1"/>
    <property type="molecule type" value="Genomic_DNA"/>
</dbReference>